<dbReference type="Proteomes" id="UP001596410">
    <property type="component" value="Unassembled WGS sequence"/>
</dbReference>
<dbReference type="RefSeq" id="WP_204708407.1">
    <property type="nucleotide sequence ID" value="NZ_JBHSZV010000062.1"/>
</dbReference>
<evidence type="ECO:0000313" key="1">
    <source>
        <dbReference type="EMBL" id="MFC7063968.1"/>
    </source>
</evidence>
<evidence type="ECO:0000313" key="2">
    <source>
        <dbReference type="Proteomes" id="UP001596410"/>
    </source>
</evidence>
<dbReference type="EMBL" id="JBHSZV010000062">
    <property type="protein sequence ID" value="MFC7063968.1"/>
    <property type="molecule type" value="Genomic_DNA"/>
</dbReference>
<comment type="caution">
    <text evidence="1">The sequence shown here is derived from an EMBL/GenBank/DDBJ whole genome shotgun (WGS) entry which is preliminary data.</text>
</comment>
<sequence length="91" mass="10431">MSFVYLTPSPAETIEFQVVFKREKAGNISTRLFVAGNVFAERLLSTNHFFELYPETSRLFTIKADEIYLTEISELFGGSVADQLYEHMEVV</sequence>
<accession>A0ABW2ERD9</accession>
<reference evidence="2" key="1">
    <citation type="journal article" date="2019" name="Int. J. Syst. Evol. Microbiol.">
        <title>The Global Catalogue of Microorganisms (GCM) 10K type strain sequencing project: providing services to taxonomists for standard genome sequencing and annotation.</title>
        <authorList>
            <consortium name="The Broad Institute Genomics Platform"/>
            <consortium name="The Broad Institute Genome Sequencing Center for Infectious Disease"/>
            <person name="Wu L."/>
            <person name="Ma J."/>
        </authorList>
    </citation>
    <scope>NUCLEOTIDE SEQUENCE [LARGE SCALE GENOMIC DNA]</scope>
    <source>
        <strain evidence="2">CGMCC 4.1621</strain>
    </source>
</reference>
<keyword evidence="2" id="KW-1185">Reference proteome</keyword>
<name>A0ABW2ERD9_9BACI</name>
<organism evidence="1 2">
    <name type="scientific">Halobacillus seohaensis</name>
    <dbReference type="NCBI Taxonomy" id="447421"/>
    <lineage>
        <taxon>Bacteria</taxon>
        <taxon>Bacillati</taxon>
        <taxon>Bacillota</taxon>
        <taxon>Bacilli</taxon>
        <taxon>Bacillales</taxon>
        <taxon>Bacillaceae</taxon>
        <taxon>Halobacillus</taxon>
    </lineage>
</organism>
<gene>
    <name evidence="1" type="ORF">ACFQIC_19405</name>
</gene>
<protein>
    <submittedName>
        <fullName evidence="1">Uncharacterized protein</fullName>
    </submittedName>
</protein>
<proteinExistence type="predicted"/>